<keyword evidence="1" id="KW-1133">Transmembrane helix</keyword>
<dbReference type="Proteomes" id="UP000199451">
    <property type="component" value="Unassembled WGS sequence"/>
</dbReference>
<dbReference type="EMBL" id="FNHL01000001">
    <property type="protein sequence ID" value="SDM22688.1"/>
    <property type="molecule type" value="Genomic_DNA"/>
</dbReference>
<reference evidence="3" key="1">
    <citation type="submission" date="2016-10" db="EMBL/GenBank/DDBJ databases">
        <authorList>
            <person name="Varghese N."/>
            <person name="Submissions S."/>
        </authorList>
    </citation>
    <scope>NUCLEOTIDE SEQUENCE [LARGE SCALE GENOMIC DNA]</scope>
    <source>
        <strain evidence="3">CGMCC 1.10119</strain>
    </source>
</reference>
<evidence type="ECO:0000256" key="1">
    <source>
        <dbReference type="SAM" id="Phobius"/>
    </source>
</evidence>
<keyword evidence="3" id="KW-1185">Reference proteome</keyword>
<dbReference type="AlphaFoldDB" id="A0A1G9RHH7"/>
<gene>
    <name evidence="2" type="ORF">SAMN04487949_1345</name>
</gene>
<sequence length="50" mass="5297">MLQLGPLTDLIGVFGPFVIPAVLFVCGFVGYLVLVALSRAGVFSGNRRSE</sequence>
<keyword evidence="1" id="KW-0812">Transmembrane</keyword>
<keyword evidence="1" id="KW-0472">Membrane</keyword>
<dbReference type="STRING" id="660521.SAMN04487949_1345"/>
<organism evidence="2 3">
    <name type="scientific">Halogranum gelatinilyticum</name>
    <dbReference type="NCBI Taxonomy" id="660521"/>
    <lineage>
        <taxon>Archaea</taxon>
        <taxon>Methanobacteriati</taxon>
        <taxon>Methanobacteriota</taxon>
        <taxon>Stenosarchaea group</taxon>
        <taxon>Halobacteria</taxon>
        <taxon>Halobacteriales</taxon>
        <taxon>Haloferacaceae</taxon>
    </lineage>
</organism>
<evidence type="ECO:0000313" key="3">
    <source>
        <dbReference type="Proteomes" id="UP000199451"/>
    </source>
</evidence>
<dbReference type="RefSeq" id="WP_170830571.1">
    <property type="nucleotide sequence ID" value="NZ_FNHL01000001.1"/>
</dbReference>
<dbReference type="OrthoDB" id="230484at2157"/>
<name>A0A1G9RHH7_9EURY</name>
<evidence type="ECO:0000313" key="2">
    <source>
        <dbReference type="EMBL" id="SDM22688.1"/>
    </source>
</evidence>
<accession>A0A1G9RHH7</accession>
<feature type="transmembrane region" description="Helical" evidence="1">
    <location>
        <begin position="12"/>
        <end position="37"/>
    </location>
</feature>
<proteinExistence type="predicted"/>
<protein>
    <submittedName>
        <fullName evidence="2">Uncharacterized protein</fullName>
    </submittedName>
</protein>